<feature type="domain" description="HSA" evidence="4">
    <location>
        <begin position="656"/>
        <end position="729"/>
    </location>
</feature>
<feature type="compositionally biased region" description="Polar residues" evidence="3">
    <location>
        <begin position="528"/>
        <end position="539"/>
    </location>
</feature>
<dbReference type="Proteomes" id="UP001590951">
    <property type="component" value="Unassembled WGS sequence"/>
</dbReference>
<keyword evidence="2" id="KW-0539">Nucleus</keyword>
<feature type="compositionally biased region" description="Basic and acidic residues" evidence="3">
    <location>
        <begin position="98"/>
        <end position="110"/>
    </location>
</feature>
<feature type="region of interest" description="Disordered" evidence="3">
    <location>
        <begin position="93"/>
        <end position="129"/>
    </location>
</feature>
<feature type="compositionally biased region" description="Basic and acidic residues" evidence="3">
    <location>
        <begin position="549"/>
        <end position="560"/>
    </location>
</feature>
<evidence type="ECO:0000256" key="2">
    <source>
        <dbReference type="ARBA" id="ARBA00023242"/>
    </source>
</evidence>
<evidence type="ECO:0000313" key="5">
    <source>
        <dbReference type="EMBL" id="KAL2057271.1"/>
    </source>
</evidence>
<feature type="region of interest" description="Disordered" evidence="3">
    <location>
        <begin position="151"/>
        <end position="421"/>
    </location>
</feature>
<evidence type="ECO:0000256" key="1">
    <source>
        <dbReference type="ARBA" id="ARBA00004123"/>
    </source>
</evidence>
<feature type="compositionally biased region" description="Acidic residues" evidence="3">
    <location>
        <begin position="744"/>
        <end position="755"/>
    </location>
</feature>
<feature type="compositionally biased region" description="Polar residues" evidence="3">
    <location>
        <begin position="561"/>
        <end position="578"/>
    </location>
</feature>
<feature type="compositionally biased region" description="Basic and acidic residues" evidence="3">
    <location>
        <begin position="273"/>
        <end position="283"/>
    </location>
</feature>
<dbReference type="InterPro" id="IPR014012">
    <property type="entry name" value="HSA_dom"/>
</dbReference>
<protein>
    <recommendedName>
        <fullName evidence="4">HSA domain-containing protein</fullName>
    </recommendedName>
</protein>
<gene>
    <name evidence="5" type="ORF">ABVK25_002324</name>
</gene>
<feature type="compositionally biased region" description="Polar residues" evidence="3">
    <location>
        <begin position="373"/>
        <end position="386"/>
    </location>
</feature>
<feature type="region of interest" description="Disordered" evidence="3">
    <location>
        <begin position="443"/>
        <end position="463"/>
    </location>
</feature>
<dbReference type="PANTHER" id="PTHR46459:SF1">
    <property type="entry name" value="E1A-BINDING PROTEIN P400"/>
    <property type="match status" value="1"/>
</dbReference>
<feature type="compositionally biased region" description="Basic and acidic residues" evidence="3">
    <location>
        <begin position="329"/>
        <end position="340"/>
    </location>
</feature>
<name>A0ABR4BKA4_9LECA</name>
<evidence type="ECO:0000313" key="6">
    <source>
        <dbReference type="Proteomes" id="UP001590951"/>
    </source>
</evidence>
<proteinExistence type="predicted"/>
<feature type="region of interest" description="Disordered" evidence="3">
    <location>
        <begin position="498"/>
        <end position="589"/>
    </location>
</feature>
<keyword evidence="6" id="KW-1185">Reference proteome</keyword>
<sequence>MPDTVLNQDASNALSRSQARHSALLTALFNSTLRVYQINNIKAPDINLTSFLEANSLSSGRSFDASTLPRIDEHVNANAPWIEFYQDPYEFNKSPDGSVKKQSELSRGGEHATSSQGRLDGETQLVHGLPPNKERTEWLADGSSGVGVSAQEVSATRDPNKAQVQGLEASVDKVDFGPNGSSRQEPSPRPSDGLILSSDDVGSMAPSEQIPTDARKTPLSSKEAYEDRLDHLDREKLYGKEHGILSNDNSQQNVSTLGDPTPGEGIGSSLGTERTRPRDDTSRPDGVPRSQIDLARAEAFSVAPTTPDEQLRLEEVRSIQLAPNPNATNDREVSGDKESHSMQPPSNSSSHFTRGNTEDGVASNMPHLADLKNQMSGSQSDVTQGAPNEPNGHLARTTPGLRDHMFHGMNGESSRDLTLSRRPPMRIDTGMPSMPGPTVISGNRPNTTSTATANTPSGSATPIKSAHAIASAQSPRERMITRVSSGALRHKSVSEILGETPKVTPIHSERGTFDRGGLGDSHRDDVGSVQTPKSASSFPSPDPATFKQRLSEIKEKERSKLSTVVFTGPRNSENAQTQRSDDSDPPAEDKDYFLTLFTQKAFQPQGAPLLSNLVKTAHKTLTTSDYYTDLNERQACQVLTKIHDLQSNQRWSLRQYERSAEPNRPVSHWDVLLGQMKWMRTDFREERKWKMAAARFTADACADWVDSSPEDRKSLQVNVRPTRTRAKSRSFSASTPDLVHSADDEASEATDDDSPPGERFPSKCSCSDIFITV</sequence>
<dbReference type="PANTHER" id="PTHR46459">
    <property type="entry name" value="E1A-BINDING PROTEIN P400-RELATED"/>
    <property type="match status" value="1"/>
</dbReference>
<accession>A0ABR4BKA4</accession>
<comment type="caution">
    <text evidence="5">The sequence shown here is derived from an EMBL/GenBank/DDBJ whole genome shotgun (WGS) entry which is preliminary data.</text>
</comment>
<feature type="compositionally biased region" description="Basic and acidic residues" evidence="3">
    <location>
        <begin position="579"/>
        <end position="589"/>
    </location>
</feature>
<reference evidence="5 6" key="1">
    <citation type="submission" date="2024-09" db="EMBL/GenBank/DDBJ databases">
        <title>Rethinking Asexuality: The Enigmatic Case of Functional Sexual Genes in Lepraria (Stereocaulaceae).</title>
        <authorList>
            <person name="Doellman M."/>
            <person name="Sun Y."/>
            <person name="Barcenas-Pena A."/>
            <person name="Lumbsch H.T."/>
            <person name="Grewe F."/>
        </authorList>
    </citation>
    <scope>NUCLEOTIDE SEQUENCE [LARGE SCALE GENOMIC DNA]</scope>
    <source>
        <strain evidence="5 6">Grewe 0041</strain>
    </source>
</reference>
<comment type="subcellular location">
    <subcellularLocation>
        <location evidence="1">Nucleus</location>
    </subcellularLocation>
</comment>
<dbReference type="Pfam" id="PF07529">
    <property type="entry name" value="HSA"/>
    <property type="match status" value="1"/>
</dbReference>
<feature type="compositionally biased region" description="Low complexity" evidence="3">
    <location>
        <begin position="341"/>
        <end position="351"/>
    </location>
</feature>
<feature type="compositionally biased region" description="Basic and acidic residues" evidence="3">
    <location>
        <begin position="223"/>
        <end position="243"/>
    </location>
</feature>
<evidence type="ECO:0000256" key="3">
    <source>
        <dbReference type="SAM" id="MobiDB-lite"/>
    </source>
</evidence>
<feature type="region of interest" description="Disordered" evidence="3">
    <location>
        <begin position="712"/>
        <end position="762"/>
    </location>
</feature>
<feature type="compositionally biased region" description="Polar residues" evidence="3">
    <location>
        <begin position="246"/>
        <end position="258"/>
    </location>
</feature>
<dbReference type="EMBL" id="JBHFEH010000005">
    <property type="protein sequence ID" value="KAL2057271.1"/>
    <property type="molecule type" value="Genomic_DNA"/>
</dbReference>
<dbReference type="SMART" id="SM00573">
    <property type="entry name" value="HSA"/>
    <property type="match status" value="1"/>
</dbReference>
<feature type="compositionally biased region" description="Low complexity" evidence="3">
    <location>
        <begin position="443"/>
        <end position="462"/>
    </location>
</feature>
<organism evidence="5 6">
    <name type="scientific">Lepraria finkii</name>
    <dbReference type="NCBI Taxonomy" id="1340010"/>
    <lineage>
        <taxon>Eukaryota</taxon>
        <taxon>Fungi</taxon>
        <taxon>Dikarya</taxon>
        <taxon>Ascomycota</taxon>
        <taxon>Pezizomycotina</taxon>
        <taxon>Lecanoromycetes</taxon>
        <taxon>OSLEUM clade</taxon>
        <taxon>Lecanoromycetidae</taxon>
        <taxon>Lecanorales</taxon>
        <taxon>Lecanorineae</taxon>
        <taxon>Stereocaulaceae</taxon>
        <taxon>Lepraria</taxon>
    </lineage>
</organism>
<evidence type="ECO:0000259" key="4">
    <source>
        <dbReference type="PROSITE" id="PS51204"/>
    </source>
</evidence>
<dbReference type="PROSITE" id="PS51204">
    <property type="entry name" value="HSA"/>
    <property type="match status" value="1"/>
</dbReference>